<dbReference type="SUPFAM" id="SSF54171">
    <property type="entry name" value="DNA-binding domain"/>
    <property type="match status" value="1"/>
</dbReference>
<keyword evidence="2" id="KW-0597">Phosphoprotein</keyword>
<evidence type="ECO:0000313" key="6">
    <source>
        <dbReference type="Proteomes" id="UP000081671"/>
    </source>
</evidence>
<dbReference type="PANTHER" id="PTHR15074:SF7">
    <property type="entry name" value="METHYL-CPG-BINDING DOMAIN PROTEIN 4"/>
    <property type="match status" value="1"/>
</dbReference>
<feature type="domain" description="MBD" evidence="5">
    <location>
        <begin position="61"/>
        <end position="133"/>
    </location>
</feature>
<dbReference type="InterPro" id="IPR017352">
    <property type="entry name" value="MBD4"/>
</dbReference>
<dbReference type="Gene3D" id="1.10.340.30">
    <property type="entry name" value="Hypothetical protein, domain 2"/>
    <property type="match status" value="1"/>
</dbReference>
<dbReference type="InterPro" id="IPR001739">
    <property type="entry name" value="Methyl_CpG_DNA-bd"/>
</dbReference>
<dbReference type="InterPro" id="IPR016177">
    <property type="entry name" value="DNA-bd_dom_sf"/>
</dbReference>
<gene>
    <name evidence="7" type="primary">Mbd4</name>
</gene>
<evidence type="ECO:0000256" key="2">
    <source>
        <dbReference type="ARBA" id="ARBA00022553"/>
    </source>
</evidence>
<feature type="compositionally biased region" description="Polar residues" evidence="4">
    <location>
        <begin position="287"/>
        <end position="297"/>
    </location>
</feature>
<dbReference type="PROSITE" id="PS50982">
    <property type="entry name" value="MBD"/>
    <property type="match status" value="1"/>
</dbReference>
<feature type="region of interest" description="Disordered" evidence="4">
    <location>
        <begin position="154"/>
        <end position="186"/>
    </location>
</feature>
<evidence type="ECO:0000313" key="7">
    <source>
        <dbReference type="RefSeq" id="XP_012865772.1"/>
    </source>
</evidence>
<evidence type="ECO:0000256" key="4">
    <source>
        <dbReference type="SAM" id="MobiDB-lite"/>
    </source>
</evidence>
<keyword evidence="3" id="KW-0539">Nucleus</keyword>
<dbReference type="RefSeq" id="XP_012865772.1">
    <property type="nucleotide sequence ID" value="XM_013010318.1"/>
</dbReference>
<dbReference type="PANTHER" id="PTHR15074">
    <property type="entry name" value="METHYL-CPG-BINDING PROTEIN"/>
    <property type="match status" value="1"/>
</dbReference>
<dbReference type="GO" id="GO:0006281">
    <property type="term" value="P:DNA repair"/>
    <property type="evidence" value="ECO:0007669"/>
    <property type="project" value="InterPro"/>
</dbReference>
<feature type="compositionally biased region" description="Basic and acidic residues" evidence="4">
    <location>
        <begin position="17"/>
        <end position="30"/>
    </location>
</feature>
<feature type="compositionally biased region" description="Basic residues" evidence="4">
    <location>
        <begin position="223"/>
        <end position="232"/>
    </location>
</feature>
<comment type="subcellular location">
    <subcellularLocation>
        <location evidence="1">Nucleus</location>
    </subcellularLocation>
</comment>
<dbReference type="InterPro" id="IPR045138">
    <property type="entry name" value="MeCP2/MBD4"/>
</dbReference>
<dbReference type="OrthoDB" id="10265068at2759"/>
<feature type="region of interest" description="Disordered" evidence="4">
    <location>
        <begin position="1"/>
        <end position="30"/>
    </location>
</feature>
<feature type="compositionally biased region" description="Polar residues" evidence="4">
    <location>
        <begin position="154"/>
        <end position="164"/>
    </location>
</feature>
<proteinExistence type="predicted"/>
<dbReference type="SMART" id="SM00391">
    <property type="entry name" value="MBD"/>
    <property type="match status" value="1"/>
</dbReference>
<protein>
    <submittedName>
        <fullName evidence="7">Methyl-CpG-binding domain protein 4 isoform X2</fullName>
    </submittedName>
</protein>
<dbReference type="Gene3D" id="3.30.890.10">
    <property type="entry name" value="Methyl-cpg-binding Protein 2, Chain A"/>
    <property type="match status" value="1"/>
</dbReference>
<dbReference type="GO" id="GO:0008263">
    <property type="term" value="F:pyrimidine-specific mismatch base pair DNA N-glycosylase activity"/>
    <property type="evidence" value="ECO:0007669"/>
    <property type="project" value="InterPro"/>
</dbReference>
<dbReference type="SUPFAM" id="SSF48150">
    <property type="entry name" value="DNA-glycosylase"/>
    <property type="match status" value="1"/>
</dbReference>
<dbReference type="GO" id="GO:0003677">
    <property type="term" value="F:DNA binding"/>
    <property type="evidence" value="ECO:0007669"/>
    <property type="project" value="InterPro"/>
</dbReference>
<evidence type="ECO:0000256" key="1">
    <source>
        <dbReference type="ARBA" id="ARBA00004123"/>
    </source>
</evidence>
<accession>A0A1S3EQP5</accession>
<dbReference type="GeneID" id="105981222"/>
<dbReference type="AlphaFoldDB" id="A0A1S3EQP5"/>
<name>A0A1S3EQP5_DIPOR</name>
<evidence type="ECO:0000256" key="3">
    <source>
        <dbReference type="ARBA" id="ARBA00023242"/>
    </source>
</evidence>
<reference evidence="7" key="1">
    <citation type="submission" date="2025-08" db="UniProtKB">
        <authorList>
            <consortium name="RefSeq"/>
        </authorList>
    </citation>
    <scope>IDENTIFICATION</scope>
    <source>
        <tissue evidence="7">Kidney</tissue>
    </source>
</reference>
<dbReference type="CDD" id="cd01396">
    <property type="entry name" value="MeCP2_MBD"/>
    <property type="match status" value="1"/>
</dbReference>
<dbReference type="GO" id="GO:0005634">
    <property type="term" value="C:nucleus"/>
    <property type="evidence" value="ECO:0007669"/>
    <property type="project" value="UniProtKB-SubCell"/>
</dbReference>
<dbReference type="PIRSF" id="PIRSF038005">
    <property type="entry name" value="Methyl_CpG_bd_MBD4"/>
    <property type="match status" value="1"/>
</dbReference>
<dbReference type="InterPro" id="IPR011257">
    <property type="entry name" value="DNA_glycosylase"/>
</dbReference>
<dbReference type="Proteomes" id="UP000081671">
    <property type="component" value="Unplaced"/>
</dbReference>
<evidence type="ECO:0000259" key="5">
    <source>
        <dbReference type="PROSITE" id="PS50982"/>
    </source>
</evidence>
<sequence>MSRRSPGLGRAAPSDPCEDRLGDLGEEVESGKVEGGEIQVAIKSSSEGSPIEYIAATRFGGTTVTASRPPVPCGWERVVKQRLSGKTAGRFDVYFISPQGQKFRSRKSLANYLHKNGQTSLKPEAFDFTVLNKRVIKSERKDFSLAALTAQLQKESDASNQNLRTRSRRKRNASCAGSELQGSRALSTSNPIPLLLKEDEVVHEVKVRKSKRKVTMLKEIPVKKTKKQRRKCLPGSVQSKRKTGSIPNHTGAENEPVAQESQPDCISDSRASDQPLSVTSEERSLVKETSLSSGSDSHFEQITSGIITNQSCPTAEADDKTREEIRTEVADGDRKHHLHTDILKCDSEMRNCSQAKNDFISEKMFQENAIPRAQIEKRKTSLYFSNKYNKEGKMAIPVLWEFLEKYPSADVARAADWRDVSELLRPLGLYDLRAKTIIKFSGTVLCSQRGKMVPT</sequence>
<organism evidence="6 7">
    <name type="scientific">Dipodomys ordii</name>
    <name type="common">Ord's kangaroo rat</name>
    <dbReference type="NCBI Taxonomy" id="10020"/>
    <lineage>
        <taxon>Eukaryota</taxon>
        <taxon>Metazoa</taxon>
        <taxon>Chordata</taxon>
        <taxon>Craniata</taxon>
        <taxon>Vertebrata</taxon>
        <taxon>Euteleostomi</taxon>
        <taxon>Mammalia</taxon>
        <taxon>Eutheria</taxon>
        <taxon>Euarchontoglires</taxon>
        <taxon>Glires</taxon>
        <taxon>Rodentia</taxon>
        <taxon>Castorimorpha</taxon>
        <taxon>Heteromyidae</taxon>
        <taxon>Dipodomyinae</taxon>
        <taxon>Dipodomys</taxon>
    </lineage>
</organism>
<dbReference type="Pfam" id="PF01429">
    <property type="entry name" value="MBD"/>
    <property type="match status" value="1"/>
</dbReference>
<feature type="region of interest" description="Disordered" evidence="4">
    <location>
        <begin position="217"/>
        <end position="297"/>
    </location>
</feature>
<dbReference type="CTD" id="8930"/>
<keyword evidence="6" id="KW-1185">Reference proteome</keyword>